<gene>
    <name evidence="4" type="ORF">N7463_000651</name>
</gene>
<dbReference type="GO" id="GO:0005634">
    <property type="term" value="C:nucleus"/>
    <property type="evidence" value="ECO:0007669"/>
    <property type="project" value="TreeGrafter"/>
</dbReference>
<dbReference type="InterPro" id="IPR050663">
    <property type="entry name" value="Ankyrin-SOCS_Box"/>
</dbReference>
<protein>
    <submittedName>
        <fullName evidence="4">Uncharacterized protein</fullName>
    </submittedName>
</protein>
<dbReference type="Pfam" id="PF00023">
    <property type="entry name" value="Ank"/>
    <property type="match status" value="1"/>
</dbReference>
<reference evidence="4" key="2">
    <citation type="journal article" date="2023" name="IMA Fungus">
        <title>Comparative genomic study of the Penicillium genus elucidates a diverse pangenome and 15 lateral gene transfer events.</title>
        <authorList>
            <person name="Petersen C."/>
            <person name="Sorensen T."/>
            <person name="Nielsen M.R."/>
            <person name="Sondergaard T.E."/>
            <person name="Sorensen J.L."/>
            <person name="Fitzpatrick D.A."/>
            <person name="Frisvad J.C."/>
            <person name="Nielsen K.L."/>
        </authorList>
    </citation>
    <scope>NUCLEOTIDE SEQUENCE</scope>
    <source>
        <strain evidence="4">IBT 29495</strain>
    </source>
</reference>
<dbReference type="PRINTS" id="PR01415">
    <property type="entry name" value="ANKYRIN"/>
</dbReference>
<name>A0A9X0CBV7_9EURO</name>
<proteinExistence type="predicted"/>
<dbReference type="InterPro" id="IPR002110">
    <property type="entry name" value="Ankyrin_rpt"/>
</dbReference>
<dbReference type="InterPro" id="IPR036770">
    <property type="entry name" value="Ankyrin_rpt-contain_sf"/>
</dbReference>
<comment type="caution">
    <text evidence="4">The sequence shown here is derived from an EMBL/GenBank/DDBJ whole genome shotgun (WGS) entry which is preliminary data.</text>
</comment>
<dbReference type="PROSITE" id="PS50297">
    <property type="entry name" value="ANK_REP_REGION"/>
    <property type="match status" value="2"/>
</dbReference>
<dbReference type="AlphaFoldDB" id="A0A9X0CBV7"/>
<dbReference type="GO" id="GO:0045944">
    <property type="term" value="P:positive regulation of transcription by RNA polymerase II"/>
    <property type="evidence" value="ECO:0007669"/>
    <property type="project" value="TreeGrafter"/>
</dbReference>
<keyword evidence="5" id="KW-1185">Reference proteome</keyword>
<dbReference type="GO" id="GO:0000976">
    <property type="term" value="F:transcription cis-regulatory region binding"/>
    <property type="evidence" value="ECO:0007669"/>
    <property type="project" value="TreeGrafter"/>
</dbReference>
<dbReference type="PROSITE" id="PS50088">
    <property type="entry name" value="ANK_REPEAT"/>
    <property type="match status" value="2"/>
</dbReference>
<sequence length="183" mass="19745">MSPGAPLPLCHATATANLEMVELLLEFNVAINQPDPVTGSTPLFAAAQLGKTEIVRCLLKSKADVNLCNKNGETPLHVAAYHGHLEVTELLLEADADPNVEDKEGWRPLHKAYDHAEVARLLLARGADINAISDGGSPLFIASNESSPKVVQVLLASTPHLTCTMKERSLARWLWQSVAALLR</sequence>
<dbReference type="Proteomes" id="UP001149954">
    <property type="component" value="Unassembled WGS sequence"/>
</dbReference>
<keyword evidence="2 3" id="KW-0040">ANK repeat</keyword>
<organism evidence="4 5">
    <name type="scientific">Penicillium fimorum</name>
    <dbReference type="NCBI Taxonomy" id="1882269"/>
    <lineage>
        <taxon>Eukaryota</taxon>
        <taxon>Fungi</taxon>
        <taxon>Dikarya</taxon>
        <taxon>Ascomycota</taxon>
        <taxon>Pezizomycotina</taxon>
        <taxon>Eurotiomycetes</taxon>
        <taxon>Eurotiomycetidae</taxon>
        <taxon>Eurotiales</taxon>
        <taxon>Aspergillaceae</taxon>
        <taxon>Penicillium</taxon>
    </lineage>
</organism>
<dbReference type="PANTHER" id="PTHR24193">
    <property type="entry name" value="ANKYRIN REPEAT PROTEIN"/>
    <property type="match status" value="1"/>
</dbReference>
<evidence type="ECO:0000313" key="5">
    <source>
        <dbReference type="Proteomes" id="UP001149954"/>
    </source>
</evidence>
<evidence type="ECO:0000313" key="4">
    <source>
        <dbReference type="EMBL" id="KAJ5520198.1"/>
    </source>
</evidence>
<keyword evidence="1" id="KW-0677">Repeat</keyword>
<dbReference type="SMART" id="SM00248">
    <property type="entry name" value="ANK"/>
    <property type="match status" value="5"/>
</dbReference>
<reference evidence="4" key="1">
    <citation type="submission" date="2022-12" db="EMBL/GenBank/DDBJ databases">
        <authorList>
            <person name="Petersen C."/>
        </authorList>
    </citation>
    <scope>NUCLEOTIDE SEQUENCE</scope>
    <source>
        <strain evidence="4">IBT 29495</strain>
    </source>
</reference>
<dbReference type="OrthoDB" id="366390at2759"/>
<evidence type="ECO:0000256" key="3">
    <source>
        <dbReference type="PROSITE-ProRule" id="PRU00023"/>
    </source>
</evidence>
<dbReference type="Pfam" id="PF12796">
    <property type="entry name" value="Ank_2"/>
    <property type="match status" value="1"/>
</dbReference>
<dbReference type="Gene3D" id="1.25.40.20">
    <property type="entry name" value="Ankyrin repeat-containing domain"/>
    <property type="match status" value="2"/>
</dbReference>
<dbReference type="SUPFAM" id="SSF48403">
    <property type="entry name" value="Ankyrin repeat"/>
    <property type="match status" value="1"/>
</dbReference>
<accession>A0A9X0CBV7</accession>
<feature type="repeat" description="ANK" evidence="3">
    <location>
        <begin position="71"/>
        <end position="103"/>
    </location>
</feature>
<evidence type="ECO:0000256" key="1">
    <source>
        <dbReference type="ARBA" id="ARBA00022737"/>
    </source>
</evidence>
<feature type="repeat" description="ANK" evidence="3">
    <location>
        <begin position="38"/>
        <end position="70"/>
    </location>
</feature>
<dbReference type="PANTHER" id="PTHR24193:SF121">
    <property type="entry name" value="ADA2A-CONTAINING COMPLEX COMPONENT 3, ISOFORM D"/>
    <property type="match status" value="1"/>
</dbReference>
<dbReference type="EMBL" id="JAPWDS010000001">
    <property type="protein sequence ID" value="KAJ5520198.1"/>
    <property type="molecule type" value="Genomic_DNA"/>
</dbReference>
<evidence type="ECO:0000256" key="2">
    <source>
        <dbReference type="ARBA" id="ARBA00023043"/>
    </source>
</evidence>